<dbReference type="Proteomes" id="UP000492821">
    <property type="component" value="Unassembled WGS sequence"/>
</dbReference>
<evidence type="ECO:0000313" key="1">
    <source>
        <dbReference type="Proteomes" id="UP000492821"/>
    </source>
</evidence>
<name>A0A7E4ZY39_PANRE</name>
<dbReference type="WBParaSite" id="Pan_g24234.t1">
    <property type="protein sequence ID" value="Pan_g24234.t1"/>
    <property type="gene ID" value="Pan_g24234"/>
</dbReference>
<sequence length="69" mass="8090">MQRDFRSNYANCVGFNLFLQEIGDLVKNGFRLSRIHWPAVCLSSRKYVFFLLNLVALVFFDAKVLPRHP</sequence>
<accession>A0A7E4ZY39</accession>
<evidence type="ECO:0000313" key="2">
    <source>
        <dbReference type="WBParaSite" id="Pan_g24234.t1"/>
    </source>
</evidence>
<protein>
    <submittedName>
        <fullName evidence="2">Transposase</fullName>
    </submittedName>
</protein>
<reference evidence="2" key="2">
    <citation type="submission" date="2020-10" db="UniProtKB">
        <authorList>
            <consortium name="WormBaseParasite"/>
        </authorList>
    </citation>
    <scope>IDENTIFICATION</scope>
</reference>
<dbReference type="AlphaFoldDB" id="A0A7E4ZY39"/>
<proteinExistence type="predicted"/>
<keyword evidence="1" id="KW-1185">Reference proteome</keyword>
<reference evidence="1" key="1">
    <citation type="journal article" date="2013" name="Genetics">
        <title>The draft genome and transcriptome of Panagrellus redivivus are shaped by the harsh demands of a free-living lifestyle.</title>
        <authorList>
            <person name="Srinivasan J."/>
            <person name="Dillman A.R."/>
            <person name="Macchietto M.G."/>
            <person name="Heikkinen L."/>
            <person name="Lakso M."/>
            <person name="Fracchia K.M."/>
            <person name="Antoshechkin I."/>
            <person name="Mortazavi A."/>
            <person name="Wong G."/>
            <person name="Sternberg P.W."/>
        </authorList>
    </citation>
    <scope>NUCLEOTIDE SEQUENCE [LARGE SCALE GENOMIC DNA]</scope>
    <source>
        <strain evidence="1">MT8872</strain>
    </source>
</reference>
<organism evidence="1 2">
    <name type="scientific">Panagrellus redivivus</name>
    <name type="common">Microworm</name>
    <dbReference type="NCBI Taxonomy" id="6233"/>
    <lineage>
        <taxon>Eukaryota</taxon>
        <taxon>Metazoa</taxon>
        <taxon>Ecdysozoa</taxon>
        <taxon>Nematoda</taxon>
        <taxon>Chromadorea</taxon>
        <taxon>Rhabditida</taxon>
        <taxon>Tylenchina</taxon>
        <taxon>Panagrolaimomorpha</taxon>
        <taxon>Panagrolaimoidea</taxon>
        <taxon>Panagrolaimidae</taxon>
        <taxon>Panagrellus</taxon>
    </lineage>
</organism>